<dbReference type="GO" id="GO:0016787">
    <property type="term" value="F:hydrolase activity"/>
    <property type="evidence" value="ECO:0007669"/>
    <property type="project" value="UniProtKB-KW"/>
</dbReference>
<evidence type="ECO:0000313" key="2">
    <source>
        <dbReference type="Proteomes" id="UP000606193"/>
    </source>
</evidence>
<gene>
    <name evidence="1" type="ORF">H8704_09465</name>
</gene>
<accession>A0ABR7N2I6</accession>
<dbReference type="Proteomes" id="UP000606193">
    <property type="component" value="Unassembled WGS sequence"/>
</dbReference>
<comment type="caution">
    <text evidence="1">The sequence shown here is derived from an EMBL/GenBank/DDBJ whole genome shotgun (WGS) entry which is preliminary data.</text>
</comment>
<protein>
    <submittedName>
        <fullName evidence="1">L-2-amino-thiazoline-4-carboxylic acid hydrolase</fullName>
    </submittedName>
</protein>
<keyword evidence="1" id="KW-0378">Hydrolase</keyword>
<proteinExistence type="predicted"/>
<evidence type="ECO:0000313" key="1">
    <source>
        <dbReference type="EMBL" id="MBC8562851.1"/>
    </source>
</evidence>
<reference evidence="1 2" key="1">
    <citation type="submission" date="2020-08" db="EMBL/GenBank/DDBJ databases">
        <title>Genome public.</title>
        <authorList>
            <person name="Liu C."/>
            <person name="Sun Q."/>
        </authorList>
    </citation>
    <scope>NUCLEOTIDE SEQUENCE [LARGE SCALE GENOMIC DNA]</scope>
    <source>
        <strain evidence="1 2">NSJ-37</strain>
    </source>
</reference>
<organism evidence="1 2">
    <name type="scientific">Jutongia huaianensis</name>
    <dbReference type="NCBI Taxonomy" id="2763668"/>
    <lineage>
        <taxon>Bacteria</taxon>
        <taxon>Bacillati</taxon>
        <taxon>Bacillota</taxon>
        <taxon>Clostridia</taxon>
        <taxon>Lachnospirales</taxon>
        <taxon>Lachnospiraceae</taxon>
        <taxon>Jutongia</taxon>
    </lineage>
</organism>
<dbReference type="EMBL" id="JACRSX010000013">
    <property type="protein sequence ID" value="MBC8562851.1"/>
    <property type="molecule type" value="Genomic_DNA"/>
</dbReference>
<dbReference type="RefSeq" id="WP_118678200.1">
    <property type="nucleotide sequence ID" value="NZ_JACRSX010000013.1"/>
</dbReference>
<name>A0ABR7N2I6_9FIRM</name>
<keyword evidence="2" id="KW-1185">Reference proteome</keyword>
<dbReference type="InterPro" id="IPR026002">
    <property type="entry name" value="ATC_hydrolase-like"/>
</dbReference>
<sequence>MKNTFSVRLIYHFYHNAVKAELKRRGFPKNTSRKIAKEHKIILDRAKDIGKSNLLSSYIMGSYFIALNRSTGRSAEENYEIFRDGLCASKLFHKIMGDADSYLDPKRIPARRQWSEDSHKRKYENDWVVDILPGNDEYDLGYDYHECGICKLCQDEGCPELAAYLCRMDYVLADIMNMKLVRTGTIAEGASCCDFRYSKPR</sequence>
<dbReference type="Pfam" id="PF14196">
    <property type="entry name" value="ATC_hydrolase"/>
    <property type="match status" value="1"/>
</dbReference>